<dbReference type="InterPro" id="IPR011242">
    <property type="entry name" value="ArgB_GNAT"/>
</dbReference>
<dbReference type="InterPro" id="IPR004662">
    <property type="entry name" value="AcgluKinase_fam"/>
</dbReference>
<reference evidence="18 19" key="1">
    <citation type="submission" date="2018-08" db="EMBL/GenBank/DDBJ databases">
        <title>Wenzhouxiangella salilacus sp. nov., a novel bacterium isolated from a saline lake in Xinjiang Province, China.</title>
        <authorList>
            <person name="Han S."/>
        </authorList>
    </citation>
    <scope>NUCLEOTIDE SEQUENCE [LARGE SCALE GENOMIC DNA]</scope>
    <source>
        <strain evidence="18 19">XDB06</strain>
    </source>
</reference>
<dbReference type="GO" id="GO:0006526">
    <property type="term" value="P:L-arginine biosynthetic process"/>
    <property type="evidence" value="ECO:0007669"/>
    <property type="project" value="UniProtKB-UniPathway"/>
</dbReference>
<comment type="pathway">
    <text evidence="1">Amino-acid biosynthesis; L-arginine biosynthesis; N(2)-acetyl-L-ornithine from L-glutamate: step 2/4.</text>
</comment>
<proteinExistence type="inferred from homology"/>
<dbReference type="AlphaFoldDB" id="A0A3E1K7A2"/>
<dbReference type="PANTHER" id="PTHR23342:SF0">
    <property type="entry name" value="N-ACETYLGLUTAMATE SYNTHASE, MITOCHONDRIAL"/>
    <property type="match status" value="1"/>
</dbReference>
<dbReference type="EC" id="2.7.2.8" evidence="2"/>
<dbReference type="InterPro" id="IPR001048">
    <property type="entry name" value="Asp/Glu/Uridylate_kinase"/>
</dbReference>
<evidence type="ECO:0000256" key="2">
    <source>
        <dbReference type="ARBA" id="ARBA00013065"/>
    </source>
</evidence>
<dbReference type="GO" id="GO:0005737">
    <property type="term" value="C:cytoplasm"/>
    <property type="evidence" value="ECO:0007669"/>
    <property type="project" value="InterPro"/>
</dbReference>
<dbReference type="NCBIfam" id="TIGR00761">
    <property type="entry name" value="argB"/>
    <property type="match status" value="1"/>
</dbReference>
<dbReference type="GO" id="GO:0005524">
    <property type="term" value="F:ATP binding"/>
    <property type="evidence" value="ECO:0007669"/>
    <property type="project" value="UniProtKB-KW"/>
</dbReference>
<dbReference type="InterPro" id="IPR006855">
    <property type="entry name" value="Vertebrate-like_GNAT_dom"/>
</dbReference>
<evidence type="ECO:0000313" key="19">
    <source>
        <dbReference type="Proteomes" id="UP000260351"/>
    </source>
</evidence>
<evidence type="ECO:0000256" key="6">
    <source>
        <dbReference type="ARBA" id="ARBA00022679"/>
    </source>
</evidence>
<dbReference type="Gene3D" id="3.40.1160.10">
    <property type="entry name" value="Acetylglutamate kinase-like"/>
    <property type="match status" value="1"/>
</dbReference>
<evidence type="ECO:0000256" key="3">
    <source>
        <dbReference type="ARBA" id="ARBA00021197"/>
    </source>
</evidence>
<dbReference type="SUPFAM" id="SSF55729">
    <property type="entry name" value="Acyl-CoA N-acyltransferases (Nat)"/>
    <property type="match status" value="1"/>
</dbReference>
<evidence type="ECO:0000259" key="17">
    <source>
        <dbReference type="PROSITE" id="PS51731"/>
    </source>
</evidence>
<gene>
    <name evidence="18" type="ORF">DZC52_10615</name>
</gene>
<evidence type="ECO:0000256" key="14">
    <source>
        <dbReference type="PIRSR" id="PIRSR036441-50"/>
    </source>
</evidence>
<dbReference type="PROSITE" id="PS51731">
    <property type="entry name" value="GNAT_NAGS"/>
    <property type="match status" value="1"/>
</dbReference>
<dbReference type="InterPro" id="IPR036393">
    <property type="entry name" value="AceGlu_kinase-like_sf"/>
</dbReference>
<dbReference type="UniPathway" id="UPA00068">
    <property type="reaction ID" value="UER00107"/>
</dbReference>
<dbReference type="InterPro" id="IPR000182">
    <property type="entry name" value="GNAT_dom"/>
</dbReference>
<evidence type="ECO:0000256" key="5">
    <source>
        <dbReference type="ARBA" id="ARBA00022605"/>
    </source>
</evidence>
<dbReference type="PANTHER" id="PTHR23342">
    <property type="entry name" value="N-ACETYLGLUTAMATE SYNTHASE"/>
    <property type="match status" value="1"/>
</dbReference>
<dbReference type="GO" id="GO:0003991">
    <property type="term" value="F:acetylglutamate kinase activity"/>
    <property type="evidence" value="ECO:0007669"/>
    <property type="project" value="UniProtKB-EC"/>
</dbReference>
<accession>A0A3E1K7A2</accession>
<keyword evidence="19" id="KW-1185">Reference proteome</keyword>
<evidence type="ECO:0000313" key="18">
    <source>
        <dbReference type="EMBL" id="RFF29888.1"/>
    </source>
</evidence>
<evidence type="ECO:0000256" key="7">
    <source>
        <dbReference type="ARBA" id="ARBA00022741"/>
    </source>
</evidence>
<name>A0A3E1K7A2_9GAMM</name>
<dbReference type="FunFam" id="3.40.1160.10:FF:000046">
    <property type="entry name" value="N-acetylglutamate kinase / N-acetylglutamate synthase"/>
    <property type="match status" value="1"/>
</dbReference>
<evidence type="ECO:0000256" key="13">
    <source>
        <dbReference type="ARBA" id="ARBA00061305"/>
    </source>
</evidence>
<keyword evidence="7" id="KW-0547">Nucleotide-binding</keyword>
<dbReference type="Pfam" id="PF00696">
    <property type="entry name" value="AA_kinase"/>
    <property type="match status" value="1"/>
</dbReference>
<evidence type="ECO:0000256" key="11">
    <source>
        <dbReference type="ARBA" id="ARBA00030639"/>
    </source>
</evidence>
<dbReference type="OrthoDB" id="9803155at2"/>
<comment type="similarity">
    <text evidence="13">In the N-terminal section; belongs to the acetylglutamate kinase family. ArgB subfamily.</text>
</comment>
<evidence type="ECO:0000256" key="4">
    <source>
        <dbReference type="ARBA" id="ARBA00022571"/>
    </source>
</evidence>
<dbReference type="EMBL" id="QUZK01000041">
    <property type="protein sequence ID" value="RFF29888.1"/>
    <property type="molecule type" value="Genomic_DNA"/>
</dbReference>
<keyword evidence="5" id="KW-0028">Amino-acid biosynthesis</keyword>
<feature type="binding site" evidence="14">
    <location>
        <position position="188"/>
    </location>
    <ligand>
        <name>substrate</name>
    </ligand>
</feature>
<evidence type="ECO:0000256" key="12">
    <source>
        <dbReference type="ARBA" id="ARBA00048141"/>
    </source>
</evidence>
<dbReference type="PIRSF" id="PIRSF036441">
    <property type="entry name" value="NAGK_DUF619"/>
    <property type="match status" value="1"/>
</dbReference>
<evidence type="ECO:0000256" key="9">
    <source>
        <dbReference type="ARBA" id="ARBA00022840"/>
    </source>
</evidence>
<feature type="domain" description="N-acetyltransferase" evidence="17">
    <location>
        <begin position="292"/>
        <end position="439"/>
    </location>
</feature>
<dbReference type="Gene3D" id="3.40.630.30">
    <property type="match status" value="1"/>
</dbReference>
<feature type="binding site" evidence="14">
    <location>
        <position position="99"/>
    </location>
    <ligand>
        <name>substrate</name>
    </ligand>
</feature>
<evidence type="ECO:0000256" key="8">
    <source>
        <dbReference type="ARBA" id="ARBA00022777"/>
    </source>
</evidence>
<keyword evidence="8 18" id="KW-0418">Kinase</keyword>
<comment type="caution">
    <text evidence="18">The sequence shown here is derived from an EMBL/GenBank/DDBJ whole genome shotgun (WGS) entry which is preliminary data.</text>
</comment>
<dbReference type="NCBIfam" id="NF003386">
    <property type="entry name" value="PRK04531.1-1"/>
    <property type="match status" value="1"/>
</dbReference>
<comment type="catalytic activity">
    <reaction evidence="12">
        <text>N-acetyl-L-glutamate + ATP = N-acetyl-L-glutamyl 5-phosphate + ADP</text>
        <dbReference type="Rhea" id="RHEA:14629"/>
        <dbReference type="ChEBI" id="CHEBI:30616"/>
        <dbReference type="ChEBI" id="CHEBI:44337"/>
        <dbReference type="ChEBI" id="CHEBI:57936"/>
        <dbReference type="ChEBI" id="CHEBI:456216"/>
        <dbReference type="EC" id="2.7.2.8"/>
    </reaction>
</comment>
<keyword evidence="9" id="KW-0067">ATP-binding</keyword>
<dbReference type="NCBIfam" id="NF003387">
    <property type="entry name" value="PRK04531.1-2"/>
    <property type="match status" value="1"/>
</dbReference>
<keyword evidence="4" id="KW-0055">Arginine biosynthesis</keyword>
<dbReference type="SUPFAM" id="SSF53633">
    <property type="entry name" value="Carbamate kinase-like"/>
    <property type="match status" value="1"/>
</dbReference>
<feature type="binding site" evidence="14">
    <location>
        <begin position="77"/>
        <end position="78"/>
    </location>
    <ligand>
        <name>substrate</name>
    </ligand>
</feature>
<feature type="site" description="Transition state stabilizer" evidence="15">
    <location>
        <position position="44"/>
    </location>
</feature>
<evidence type="ECO:0000256" key="10">
    <source>
        <dbReference type="ARBA" id="ARBA00030178"/>
    </source>
</evidence>
<keyword evidence="6 18" id="KW-0808">Transferase</keyword>
<evidence type="ECO:0000256" key="1">
    <source>
        <dbReference type="ARBA" id="ARBA00004828"/>
    </source>
</evidence>
<feature type="domain" description="N-acetyltransferase" evidence="16">
    <location>
        <begin position="295"/>
        <end position="430"/>
    </location>
</feature>
<protein>
    <recommendedName>
        <fullName evidence="3">Acetylglutamate kinase</fullName>
        <ecNumber evidence="2">2.7.2.8</ecNumber>
    </recommendedName>
    <alternativeName>
        <fullName evidence="10">N-acetyl-L-glutamate 5-phosphotransferase</fullName>
    </alternativeName>
    <alternativeName>
        <fullName evidence="11">NAG kinase</fullName>
    </alternativeName>
</protein>
<evidence type="ECO:0000256" key="15">
    <source>
        <dbReference type="PIRSR" id="PIRSR036441-51"/>
    </source>
</evidence>
<organism evidence="18 19">
    <name type="scientific">Wenzhouxiangella sediminis</name>
    <dbReference type="NCBI Taxonomy" id="1792836"/>
    <lineage>
        <taxon>Bacteria</taxon>
        <taxon>Pseudomonadati</taxon>
        <taxon>Pseudomonadota</taxon>
        <taxon>Gammaproteobacteria</taxon>
        <taxon>Chromatiales</taxon>
        <taxon>Wenzhouxiangellaceae</taxon>
        <taxon>Wenzhouxiangella</taxon>
    </lineage>
</organism>
<feature type="site" description="Transition state stabilizer" evidence="15">
    <location>
        <position position="249"/>
    </location>
</feature>
<sequence length="441" mass="48806">METDMPEVRRTVIELLGQLGSSREARQYLKQFSRIEESRFAVVKVGGAVMRDHLDEMAAALAFLHRLGLTPIVLHGAGPQLDEAMEAAGVPIEKRDGLRVTTEDVMAVARPVIYRANAALVDALEARGVRARGILHGVFEAQLADRERLGLVGEIQRVELEPVQTAIASGSLPVVACLGESPAGQVMNINADIAARELVWAVEPHKVIFLTGTGGLLDYSGRVISAISLRTDYDHLLAQDWVHSGMRLKLQQIKEMLDRLPPETSVSITSAENLTRELFTHTGAGTLIRRGEAIDWYEAVSPEHREQLQILLEDSFGRNLRPDWLEQRELVGLLWAESGRAAALITVGVDGVPYLDKFVVTPEAQGEGLGAALWQALRQRFPTLYWRARAGNPIAGWYFQQAHTTHRQGEWIVYSIGVEDFELLGRLTGDARHRDSGWVQA</sequence>
<dbReference type="PROSITE" id="PS51186">
    <property type="entry name" value="GNAT"/>
    <property type="match status" value="1"/>
</dbReference>
<dbReference type="Pfam" id="PF04768">
    <property type="entry name" value="NAT"/>
    <property type="match status" value="1"/>
</dbReference>
<evidence type="ECO:0000259" key="16">
    <source>
        <dbReference type="PROSITE" id="PS51186"/>
    </source>
</evidence>
<dbReference type="Proteomes" id="UP000260351">
    <property type="component" value="Unassembled WGS sequence"/>
</dbReference>
<dbReference type="GO" id="GO:0004042">
    <property type="term" value="F:L-glutamate N-acetyltransferase activity"/>
    <property type="evidence" value="ECO:0007669"/>
    <property type="project" value="TreeGrafter"/>
</dbReference>
<dbReference type="InterPro" id="IPR016181">
    <property type="entry name" value="Acyl_CoA_acyltransferase"/>
</dbReference>